<proteinExistence type="predicted"/>
<name>A0A026VYU5_OOCBI</name>
<evidence type="ECO:0000256" key="1">
    <source>
        <dbReference type="SAM" id="MobiDB-lite"/>
    </source>
</evidence>
<evidence type="ECO:0000313" key="2">
    <source>
        <dbReference type="EMBL" id="EZA48845.1"/>
    </source>
</evidence>
<feature type="region of interest" description="Disordered" evidence="1">
    <location>
        <begin position="94"/>
        <end position="115"/>
    </location>
</feature>
<keyword evidence="3" id="KW-1185">Reference proteome</keyword>
<protein>
    <submittedName>
        <fullName evidence="2">Uncharacterized protein</fullName>
    </submittedName>
</protein>
<gene>
    <name evidence="2" type="ORF">X777_12761</name>
</gene>
<evidence type="ECO:0000313" key="3">
    <source>
        <dbReference type="Proteomes" id="UP000053097"/>
    </source>
</evidence>
<dbReference type="Proteomes" id="UP000053097">
    <property type="component" value="Unassembled WGS sequence"/>
</dbReference>
<organism evidence="2 3">
    <name type="scientific">Ooceraea biroi</name>
    <name type="common">Clonal raider ant</name>
    <name type="synonym">Cerapachys biroi</name>
    <dbReference type="NCBI Taxonomy" id="2015173"/>
    <lineage>
        <taxon>Eukaryota</taxon>
        <taxon>Metazoa</taxon>
        <taxon>Ecdysozoa</taxon>
        <taxon>Arthropoda</taxon>
        <taxon>Hexapoda</taxon>
        <taxon>Insecta</taxon>
        <taxon>Pterygota</taxon>
        <taxon>Neoptera</taxon>
        <taxon>Endopterygota</taxon>
        <taxon>Hymenoptera</taxon>
        <taxon>Apocrita</taxon>
        <taxon>Aculeata</taxon>
        <taxon>Formicoidea</taxon>
        <taxon>Formicidae</taxon>
        <taxon>Dorylinae</taxon>
        <taxon>Ooceraea</taxon>
    </lineage>
</organism>
<dbReference type="AlphaFoldDB" id="A0A026VYU5"/>
<sequence length="115" mass="13388">MEAKIGSEDMKARGERGKEKGFRDRVAEDFIVVVVVIRIKEKKEKKFRRQKSIVVRGVPKRDTLSFSTNLRSLLINSTNKSFLLAVEPPHPLLRPNRINPDRHLRSPSLRMKLER</sequence>
<accession>A0A026VYU5</accession>
<dbReference type="EMBL" id="KK107570">
    <property type="protein sequence ID" value="EZA48845.1"/>
    <property type="molecule type" value="Genomic_DNA"/>
</dbReference>
<reference evidence="2 3" key="1">
    <citation type="journal article" date="2014" name="Curr. Biol.">
        <title>The genome of the clonal raider ant Cerapachys biroi.</title>
        <authorList>
            <person name="Oxley P.R."/>
            <person name="Ji L."/>
            <person name="Fetter-Pruneda I."/>
            <person name="McKenzie S.K."/>
            <person name="Li C."/>
            <person name="Hu H."/>
            <person name="Zhang G."/>
            <person name="Kronauer D.J."/>
        </authorList>
    </citation>
    <scope>NUCLEOTIDE SEQUENCE [LARGE SCALE GENOMIC DNA]</scope>
</reference>